<dbReference type="AlphaFoldDB" id="A0A1K0GMI3"/>
<organism evidence="12 14">
    <name type="scientific">Ustilago bromivora</name>
    <dbReference type="NCBI Taxonomy" id="307758"/>
    <lineage>
        <taxon>Eukaryota</taxon>
        <taxon>Fungi</taxon>
        <taxon>Dikarya</taxon>
        <taxon>Basidiomycota</taxon>
        <taxon>Ustilaginomycotina</taxon>
        <taxon>Ustilaginomycetes</taxon>
        <taxon>Ustilaginales</taxon>
        <taxon>Ustilaginaceae</taxon>
        <taxon>Ustilago</taxon>
    </lineage>
</organism>
<evidence type="ECO:0000256" key="9">
    <source>
        <dbReference type="SAM" id="MobiDB-lite"/>
    </source>
</evidence>
<evidence type="ECO:0000259" key="11">
    <source>
        <dbReference type="PROSITE" id="PS50850"/>
    </source>
</evidence>
<sequence>MGLKGLKEGRPETDMVPTFIGLRGIQLNWAIGFAASAGFLLFGYDQGVLGSLYTLPSWVAQFPEIDTTQGADATSNAATLQGLVTGVYELGCFLGAISMLYLGNLLGRRANIWIGSIIMAIGTIGCTASYSLAQLFVFRVVLGIGNGMHTATIPVWQSECSPPHKRGMLIMVEGAMITGGIAMAYWIDLGCFFLDPSSAAWRVPIVLQMILILPTFVTIYLPESPRWLMLKGRVDDARNVVAALDNVPVDDPFVGKKLREIEASLVAAKTTRISDLFTNGPERNLHRTVLGFVSQMFQQISGINLITYYIGKTLQENLGFSDINSRILAAANGTEYFIASWAAVFFIEKMGRRPLMLGGAAGQCICMIVLAIMDVPSIKNGSTAPAVVSVVFYFLFNTSFAWGWLGMTWLYPAEITPLAIRAQANGISTSANWIFNFLVVMVTPIMFESIGFRTYVVFAVLNFAILVTTFFIFPETAGRSLEEMSAIFAHSSKINPYDVVRKEKITPRRYDKQGHLINEDLDIVSDNNDIEKSLGGHKSGDHANLATPTSEGANSDEHTPPP</sequence>
<name>A0A1K0GMI3_9BASI</name>
<reference evidence="13" key="3">
    <citation type="submission" date="2018-08" db="EMBL/GenBank/DDBJ databases">
        <authorList>
            <person name="Guldener U."/>
        </authorList>
    </citation>
    <scope>NUCLEOTIDE SEQUENCE</scope>
    <source>
        <strain evidence="13">UB2</strain>
    </source>
</reference>
<dbReference type="InterPro" id="IPR005828">
    <property type="entry name" value="MFS_sugar_transport-like"/>
</dbReference>
<feature type="transmembrane region" description="Helical" evidence="10">
    <location>
        <begin position="199"/>
        <end position="221"/>
    </location>
</feature>
<evidence type="ECO:0000256" key="10">
    <source>
        <dbReference type="SAM" id="Phobius"/>
    </source>
</evidence>
<comment type="similarity">
    <text evidence="2 8">Belongs to the major facilitator superfamily. Sugar transporter (TC 2.A.1.1) family.</text>
</comment>
<reference evidence="14" key="1">
    <citation type="submission" date="2016-04" db="EMBL/GenBank/DDBJ databases">
        <authorList>
            <person name="Guldener U."/>
            <person name="Guldener U."/>
        </authorList>
    </citation>
    <scope>NUCLEOTIDE SEQUENCE [LARGE SCALE GENOMIC DNA]</scope>
    <source>
        <strain evidence="14">UB2112</strain>
    </source>
</reference>
<dbReference type="Gene3D" id="1.20.1250.20">
    <property type="entry name" value="MFS general substrate transporter like domains"/>
    <property type="match status" value="1"/>
</dbReference>
<evidence type="ECO:0000256" key="3">
    <source>
        <dbReference type="ARBA" id="ARBA00022448"/>
    </source>
</evidence>
<dbReference type="GO" id="GO:0005351">
    <property type="term" value="F:carbohydrate:proton symporter activity"/>
    <property type="evidence" value="ECO:0007669"/>
    <property type="project" value="TreeGrafter"/>
</dbReference>
<comment type="subcellular location">
    <subcellularLocation>
        <location evidence="1">Membrane</location>
        <topology evidence="1">Multi-pass membrane protein</topology>
    </subcellularLocation>
</comment>
<reference evidence="12" key="2">
    <citation type="submission" date="2016-04" db="EMBL/GenBank/DDBJ databases">
        <authorList>
            <person name="Evans L.H."/>
            <person name="Alamgir A."/>
            <person name="Owens N."/>
            <person name="Weber N.D."/>
            <person name="Virtaneva K."/>
            <person name="Barbian K."/>
            <person name="Babar A."/>
            <person name="Rosenke K."/>
        </authorList>
    </citation>
    <scope>NUCLEOTIDE SEQUENCE</scope>
    <source>
        <strain evidence="12">UB2112</strain>
    </source>
</reference>
<dbReference type="OrthoDB" id="2544694at2759"/>
<evidence type="ECO:0000313" key="13">
    <source>
        <dbReference type="EMBL" id="SYW77807.1"/>
    </source>
</evidence>
<evidence type="ECO:0000256" key="4">
    <source>
        <dbReference type="ARBA" id="ARBA00022692"/>
    </source>
</evidence>
<feature type="transmembrane region" description="Helical" evidence="10">
    <location>
        <begin position="168"/>
        <end position="187"/>
    </location>
</feature>
<feature type="transmembrane region" description="Helical" evidence="10">
    <location>
        <begin position="426"/>
        <end position="446"/>
    </location>
</feature>
<protein>
    <submittedName>
        <fullName evidence="12">Probable sugar transporter</fullName>
    </submittedName>
</protein>
<gene>
    <name evidence="13" type="ORF">UBRO2_01999</name>
    <name evidence="12" type="ORF">UBRO_02458</name>
</gene>
<feature type="transmembrane region" description="Helical" evidence="10">
    <location>
        <begin position="452"/>
        <end position="473"/>
    </location>
</feature>
<dbReference type="NCBIfam" id="TIGR00879">
    <property type="entry name" value="SP"/>
    <property type="match status" value="1"/>
</dbReference>
<dbReference type="Proteomes" id="UP000658997">
    <property type="component" value="Unassembled WGS sequence"/>
</dbReference>
<keyword evidence="15" id="KW-1185">Reference proteome</keyword>
<dbReference type="PANTHER" id="PTHR48022:SF68">
    <property type="entry name" value="MAJOR FACILITATOR SUPERFAMILY (MFS) PROFILE DOMAIN-CONTAINING PROTEIN-RELATED"/>
    <property type="match status" value="1"/>
</dbReference>
<dbReference type="InterPro" id="IPR003663">
    <property type="entry name" value="Sugar/inositol_transpt"/>
</dbReference>
<feature type="transmembrane region" description="Helical" evidence="10">
    <location>
        <begin position="110"/>
        <end position="130"/>
    </location>
</feature>
<dbReference type="SUPFAM" id="SSF103473">
    <property type="entry name" value="MFS general substrate transporter"/>
    <property type="match status" value="1"/>
</dbReference>
<feature type="transmembrane region" description="Helical" evidence="10">
    <location>
        <begin position="20"/>
        <end position="44"/>
    </location>
</feature>
<dbReference type="Proteomes" id="UP000179920">
    <property type="component" value="Chromosome IV"/>
</dbReference>
<dbReference type="PROSITE" id="PS50850">
    <property type="entry name" value="MFS"/>
    <property type="match status" value="1"/>
</dbReference>
<keyword evidence="3 8" id="KW-0813">Transport</keyword>
<evidence type="ECO:0000256" key="1">
    <source>
        <dbReference type="ARBA" id="ARBA00004141"/>
    </source>
</evidence>
<keyword evidence="6 10" id="KW-0472">Membrane</keyword>
<keyword evidence="4 10" id="KW-0812">Transmembrane</keyword>
<comment type="catalytic activity">
    <reaction evidence="7">
        <text>myo-inositol(out) + H(+)(out) = myo-inositol(in) + H(+)(in)</text>
        <dbReference type="Rhea" id="RHEA:60364"/>
        <dbReference type="ChEBI" id="CHEBI:15378"/>
        <dbReference type="ChEBI" id="CHEBI:17268"/>
    </reaction>
</comment>
<feature type="domain" description="Major facilitator superfamily (MFS) profile" evidence="11">
    <location>
        <begin position="31"/>
        <end position="477"/>
    </location>
</feature>
<evidence type="ECO:0000256" key="5">
    <source>
        <dbReference type="ARBA" id="ARBA00022989"/>
    </source>
</evidence>
<dbReference type="InterPro" id="IPR005829">
    <property type="entry name" value="Sugar_transporter_CS"/>
</dbReference>
<dbReference type="InterPro" id="IPR036259">
    <property type="entry name" value="MFS_trans_sf"/>
</dbReference>
<dbReference type="EMBL" id="LT558120">
    <property type="protein sequence ID" value="SAM80522.1"/>
    <property type="molecule type" value="Genomic_DNA"/>
</dbReference>
<keyword evidence="12" id="KW-0762">Sugar transport</keyword>
<accession>A0A1K0GMI3</accession>
<proteinExistence type="inferred from homology"/>
<evidence type="ECO:0000256" key="8">
    <source>
        <dbReference type="RuleBase" id="RU003346"/>
    </source>
</evidence>
<feature type="compositionally biased region" description="Basic and acidic residues" evidence="9">
    <location>
        <begin position="532"/>
        <end position="541"/>
    </location>
</feature>
<evidence type="ECO:0000256" key="6">
    <source>
        <dbReference type="ARBA" id="ARBA00023136"/>
    </source>
</evidence>
<feature type="transmembrane region" description="Helical" evidence="10">
    <location>
        <begin position="83"/>
        <end position="103"/>
    </location>
</feature>
<evidence type="ECO:0000313" key="15">
    <source>
        <dbReference type="Proteomes" id="UP000658997"/>
    </source>
</evidence>
<dbReference type="PRINTS" id="PR00171">
    <property type="entry name" value="SUGRTRNSPORT"/>
</dbReference>
<dbReference type="Pfam" id="PF00083">
    <property type="entry name" value="Sugar_tr"/>
    <property type="match status" value="1"/>
</dbReference>
<evidence type="ECO:0000256" key="7">
    <source>
        <dbReference type="ARBA" id="ARBA00049119"/>
    </source>
</evidence>
<keyword evidence="5 10" id="KW-1133">Transmembrane helix</keyword>
<dbReference type="InterPro" id="IPR050360">
    <property type="entry name" value="MFS_Sugar_Transporters"/>
</dbReference>
<feature type="region of interest" description="Disordered" evidence="9">
    <location>
        <begin position="532"/>
        <end position="562"/>
    </location>
</feature>
<evidence type="ECO:0000313" key="14">
    <source>
        <dbReference type="Proteomes" id="UP000179920"/>
    </source>
</evidence>
<feature type="transmembrane region" description="Helical" evidence="10">
    <location>
        <begin position="355"/>
        <end position="373"/>
    </location>
</feature>
<feature type="transmembrane region" description="Helical" evidence="10">
    <location>
        <begin position="385"/>
        <end position="405"/>
    </location>
</feature>
<dbReference type="PANTHER" id="PTHR48022">
    <property type="entry name" value="PLASTIDIC GLUCOSE TRANSPORTER 4"/>
    <property type="match status" value="1"/>
</dbReference>
<dbReference type="EMBL" id="ULHB01000029">
    <property type="protein sequence ID" value="SYW77807.1"/>
    <property type="molecule type" value="Genomic_DNA"/>
</dbReference>
<dbReference type="GO" id="GO:0016020">
    <property type="term" value="C:membrane"/>
    <property type="evidence" value="ECO:0007669"/>
    <property type="project" value="UniProtKB-SubCell"/>
</dbReference>
<evidence type="ECO:0000313" key="12">
    <source>
        <dbReference type="EMBL" id="SAM80522.1"/>
    </source>
</evidence>
<dbReference type="PROSITE" id="PS00216">
    <property type="entry name" value="SUGAR_TRANSPORT_1"/>
    <property type="match status" value="1"/>
</dbReference>
<dbReference type="InterPro" id="IPR020846">
    <property type="entry name" value="MFS_dom"/>
</dbReference>
<dbReference type="FunFam" id="1.20.1250.20:FF:000061">
    <property type="entry name" value="MFS sugar transporter"/>
    <property type="match status" value="1"/>
</dbReference>
<feature type="transmembrane region" description="Helical" evidence="10">
    <location>
        <begin position="136"/>
        <end position="156"/>
    </location>
</feature>
<evidence type="ECO:0000256" key="2">
    <source>
        <dbReference type="ARBA" id="ARBA00010992"/>
    </source>
</evidence>